<gene>
    <name evidence="1" type="ORF">MGAL_10B073734</name>
</gene>
<evidence type="ECO:0000313" key="2">
    <source>
        <dbReference type="Proteomes" id="UP000596742"/>
    </source>
</evidence>
<dbReference type="AlphaFoldDB" id="A0A8B6C374"/>
<protein>
    <submittedName>
        <fullName evidence="1">Uncharacterized protein</fullName>
    </submittedName>
</protein>
<dbReference type="EMBL" id="UYJE01001147">
    <property type="protein sequence ID" value="VDH99518.1"/>
    <property type="molecule type" value="Genomic_DNA"/>
</dbReference>
<dbReference type="Proteomes" id="UP000596742">
    <property type="component" value="Unassembled WGS sequence"/>
</dbReference>
<dbReference type="OrthoDB" id="6115758at2759"/>
<accession>A0A8B6C374</accession>
<evidence type="ECO:0000313" key="1">
    <source>
        <dbReference type="EMBL" id="VDH99518.1"/>
    </source>
</evidence>
<reference evidence="1" key="1">
    <citation type="submission" date="2018-11" db="EMBL/GenBank/DDBJ databases">
        <authorList>
            <person name="Alioto T."/>
            <person name="Alioto T."/>
        </authorList>
    </citation>
    <scope>NUCLEOTIDE SEQUENCE</scope>
</reference>
<sequence length="81" mass="9370">MLPASYIEPSRYSTLKGRVKHILQKRFPVGTKVCFDIAMPYVYWSRGELKLATDHFLALVQTERRGKLEAKDSKGRNNKTK</sequence>
<keyword evidence="2" id="KW-1185">Reference proteome</keyword>
<name>A0A8B6C374_MYTGA</name>
<comment type="caution">
    <text evidence="1">The sequence shown here is derived from an EMBL/GenBank/DDBJ whole genome shotgun (WGS) entry which is preliminary data.</text>
</comment>
<organism evidence="1 2">
    <name type="scientific">Mytilus galloprovincialis</name>
    <name type="common">Mediterranean mussel</name>
    <dbReference type="NCBI Taxonomy" id="29158"/>
    <lineage>
        <taxon>Eukaryota</taxon>
        <taxon>Metazoa</taxon>
        <taxon>Spiralia</taxon>
        <taxon>Lophotrochozoa</taxon>
        <taxon>Mollusca</taxon>
        <taxon>Bivalvia</taxon>
        <taxon>Autobranchia</taxon>
        <taxon>Pteriomorphia</taxon>
        <taxon>Mytilida</taxon>
        <taxon>Mytiloidea</taxon>
        <taxon>Mytilidae</taxon>
        <taxon>Mytilinae</taxon>
        <taxon>Mytilus</taxon>
    </lineage>
</organism>
<proteinExistence type="predicted"/>